<name>N1UI76_LEPIR</name>
<organism evidence="1 2">
    <name type="scientific">Leptospira interrogans serovar Australis str. 200703203</name>
    <dbReference type="NCBI Taxonomy" id="1085541"/>
    <lineage>
        <taxon>Bacteria</taxon>
        <taxon>Pseudomonadati</taxon>
        <taxon>Spirochaetota</taxon>
        <taxon>Spirochaetia</taxon>
        <taxon>Leptospirales</taxon>
        <taxon>Leptospiraceae</taxon>
        <taxon>Leptospira</taxon>
    </lineage>
</organism>
<evidence type="ECO:0000313" key="2">
    <source>
        <dbReference type="Proteomes" id="UP000012220"/>
    </source>
</evidence>
<proteinExistence type="predicted"/>
<sequence length="246" mass="27423">MTFVCPYSVNTSNVGYMAQEVLFSKKLAFSADNILNPQTNEVLFETSVPKSAYNLPGSMEFTVVAIKLKPTQKQKIKSILWTLSQNYSYVRKSYIPVQWLNFFGTSDPTLAGILKNFGDPEILSSLVTLDGVSVPNLATAKTLSFKTENSDKIASNRLRFSSFGPSYDFLFAPRNNGVKSVFDNIEPFFSVSMIDSLDSQIKIPIPRQYEYLLIFPYASSPTPVSKSQTKSNVSISSLLNLVIEED</sequence>
<accession>N1UI76</accession>
<dbReference type="BioCyc" id="LINT1085541:G11IQ-3831-MONOMER"/>
<protein>
    <submittedName>
        <fullName evidence="1">Uncharacterized protein</fullName>
    </submittedName>
</protein>
<comment type="caution">
    <text evidence="1">The sequence shown here is derived from an EMBL/GenBank/DDBJ whole genome shotgun (WGS) entry which is preliminary data.</text>
</comment>
<dbReference type="AlphaFoldDB" id="N1UI76"/>
<reference evidence="1 2" key="1">
    <citation type="submission" date="2013-02" db="EMBL/GenBank/DDBJ databases">
        <authorList>
            <person name="Harkins D.M."/>
            <person name="Durkin A.S."/>
            <person name="Brinkac L.M."/>
            <person name="Haft D.H."/>
            <person name="Selengut J.D."/>
            <person name="Sanka R."/>
            <person name="DePew J."/>
            <person name="Purushe J."/>
            <person name="Picardeau M."/>
            <person name="Werts C."/>
            <person name="Goarant C."/>
            <person name="Vinetz J.M."/>
            <person name="Sutton G.G."/>
            <person name="Nierman W.C."/>
            <person name="Fouts D.E."/>
        </authorList>
    </citation>
    <scope>NUCLEOTIDE SEQUENCE [LARGE SCALE GENOMIC DNA]</scope>
    <source>
        <strain evidence="1 2">200703203</strain>
    </source>
</reference>
<evidence type="ECO:0000313" key="1">
    <source>
        <dbReference type="EMBL" id="EMY23581.1"/>
    </source>
</evidence>
<dbReference type="EMBL" id="AHNY02000234">
    <property type="protein sequence ID" value="EMY23581.1"/>
    <property type="molecule type" value="Genomic_DNA"/>
</dbReference>
<gene>
    <name evidence="1" type="ORF">LEP1GSC115_0909</name>
</gene>
<dbReference type="Proteomes" id="UP000012220">
    <property type="component" value="Unassembled WGS sequence"/>
</dbReference>